<dbReference type="AlphaFoldDB" id="A0A3N0Z5Q7"/>
<protein>
    <submittedName>
        <fullName evidence="2">Uncharacterized protein</fullName>
    </submittedName>
</protein>
<dbReference type="Proteomes" id="UP000281406">
    <property type="component" value="Unassembled WGS sequence"/>
</dbReference>
<organism evidence="2 3">
    <name type="scientific">Anabarilius grahami</name>
    <name type="common">Kanglang fish</name>
    <name type="synonym">Barilius grahami</name>
    <dbReference type="NCBI Taxonomy" id="495550"/>
    <lineage>
        <taxon>Eukaryota</taxon>
        <taxon>Metazoa</taxon>
        <taxon>Chordata</taxon>
        <taxon>Craniata</taxon>
        <taxon>Vertebrata</taxon>
        <taxon>Euteleostomi</taxon>
        <taxon>Actinopterygii</taxon>
        <taxon>Neopterygii</taxon>
        <taxon>Teleostei</taxon>
        <taxon>Ostariophysi</taxon>
        <taxon>Cypriniformes</taxon>
        <taxon>Xenocyprididae</taxon>
        <taxon>Xenocypridinae</taxon>
        <taxon>Xenocypridinae incertae sedis</taxon>
        <taxon>Anabarilius</taxon>
    </lineage>
</organism>
<name>A0A3N0Z5Q7_ANAGA</name>
<keyword evidence="3" id="KW-1185">Reference proteome</keyword>
<comment type="caution">
    <text evidence="2">The sequence shown here is derived from an EMBL/GenBank/DDBJ whole genome shotgun (WGS) entry which is preliminary data.</text>
</comment>
<feature type="region of interest" description="Disordered" evidence="1">
    <location>
        <begin position="358"/>
        <end position="377"/>
    </location>
</feature>
<sequence length="580" mass="65815">MEHYEKCARRIQSYWRSFRDRRLFRLMTNTLRSAEQFPALTVLHHLSPREAELLKDPSLKCKIRFRFAGPRFPPSVVFKIFHTGGGRHYLSGQKAFAPSNQGTADTCRMMGNRAFMDLISVSEIHKSAVEPQDVICMRDYMQYSSHMDELPARLGGRENGWRFLSLKVLSRDIMLRGGVKPLTRCFGVGKLNTVLPLRHLARSDFAGQQLSRRGFLTSTRRSARAQNTSAHKRRLYGLPETERVLNEHMDSINDHDMKKQNGTTEKWGIKIVLPLVETEEYDDNSSESEWEEEAEKLCNWINWRDSSLLASLSVGKWVSSAFRIFLRLCAVTCRVDGGSRCGEAAGCSASVFGAPPSLRTPRPAQRPLTPDPALPESGGIRRPACPGKIWRPPRALIYGKRACTDDSDRAGFIPQARCTRTSGLCAAIARFVALCCALRLETRGLGLAAGPRALRRPHSGLIHWGWVIVYKCPCMHAQARNTKRPFVLKQRARARIYACMGIKRVVYYGSKWRAQSGFVFSGRGEIMVTTRRHVYVRFQVLKYEETFIAFIRARGVERFGARCYTNTLQMHEDSSVSSRA</sequence>
<dbReference type="OrthoDB" id="10006090at2759"/>
<gene>
    <name evidence="2" type="ORF">DPX16_9495</name>
</gene>
<evidence type="ECO:0000256" key="1">
    <source>
        <dbReference type="SAM" id="MobiDB-lite"/>
    </source>
</evidence>
<accession>A0A3N0Z5Q7</accession>
<proteinExistence type="predicted"/>
<dbReference type="PANTHER" id="PTHR33504">
    <property type="entry name" value="NADH DEHYDROGENASE (UBIQUINONE) 1 BETA SUBCOMPLEX, 4"/>
    <property type="match status" value="1"/>
</dbReference>
<evidence type="ECO:0000313" key="3">
    <source>
        <dbReference type="Proteomes" id="UP000281406"/>
    </source>
</evidence>
<evidence type="ECO:0000313" key="2">
    <source>
        <dbReference type="EMBL" id="ROL53795.1"/>
    </source>
</evidence>
<dbReference type="EMBL" id="RJVU01007700">
    <property type="protein sequence ID" value="ROL53795.1"/>
    <property type="molecule type" value="Genomic_DNA"/>
</dbReference>
<dbReference type="PANTHER" id="PTHR33504:SF1">
    <property type="entry name" value="FAMILY WITH SEQUENCE SIMILARITY 90, MEMBER A1B"/>
    <property type="match status" value="1"/>
</dbReference>
<dbReference type="PROSITE" id="PS50096">
    <property type="entry name" value="IQ"/>
    <property type="match status" value="1"/>
</dbReference>
<reference evidence="2 3" key="1">
    <citation type="submission" date="2018-10" db="EMBL/GenBank/DDBJ databases">
        <title>Genome assembly for a Yunnan-Guizhou Plateau 3E fish, Anabarilius grahami (Regan), and its evolutionary and genetic applications.</title>
        <authorList>
            <person name="Jiang W."/>
        </authorList>
    </citation>
    <scope>NUCLEOTIDE SEQUENCE [LARGE SCALE GENOMIC DNA]</scope>
    <source>
        <strain evidence="2">AG-KIZ</strain>
        <tissue evidence="2">Muscle</tissue>
    </source>
</reference>